<name>A0A166ALH2_9HYPH</name>
<dbReference type="InterPro" id="IPR005129">
    <property type="entry name" value="GTPase_ArgK"/>
</dbReference>
<evidence type="ECO:0000313" key="3">
    <source>
        <dbReference type="Proteomes" id="UP000076577"/>
    </source>
</evidence>
<dbReference type="PATRIC" id="fig|989403.3.peg.598"/>
<dbReference type="Proteomes" id="UP000076577">
    <property type="component" value="Unassembled WGS sequence"/>
</dbReference>
<organism evidence="2 3">
    <name type="scientific">Pseudovibrio axinellae</name>
    <dbReference type="NCBI Taxonomy" id="989403"/>
    <lineage>
        <taxon>Bacteria</taxon>
        <taxon>Pseudomonadati</taxon>
        <taxon>Pseudomonadota</taxon>
        <taxon>Alphaproteobacteria</taxon>
        <taxon>Hyphomicrobiales</taxon>
        <taxon>Stappiaceae</taxon>
        <taxon>Pseudovibrio</taxon>
    </lineage>
</organism>
<keyword evidence="2" id="KW-0378">Hydrolase</keyword>
<accession>A0A166ALH2</accession>
<dbReference type="RefSeq" id="WP_244271356.1">
    <property type="nucleotide sequence ID" value="NZ_FOFM01000005.1"/>
</dbReference>
<comment type="similarity">
    <text evidence="1">Belongs to the SIMIBI class G3E GTPase family. ArgK/MeaB subfamily.</text>
</comment>
<proteinExistence type="inferred from homology"/>
<keyword evidence="3" id="KW-1185">Reference proteome</keyword>
<dbReference type="SUPFAM" id="SSF52540">
    <property type="entry name" value="P-loop containing nucleoside triphosphate hydrolases"/>
    <property type="match status" value="1"/>
</dbReference>
<dbReference type="GO" id="GO:0003924">
    <property type="term" value="F:GTPase activity"/>
    <property type="evidence" value="ECO:0007669"/>
    <property type="project" value="InterPro"/>
</dbReference>
<protein>
    <submittedName>
        <fullName evidence="2">Putative GTPase ArgK</fullName>
        <ecNumber evidence="2">3.6.-.-</ecNumber>
    </submittedName>
</protein>
<dbReference type="EMBL" id="LMCB01000004">
    <property type="protein sequence ID" value="KZL21272.1"/>
    <property type="molecule type" value="Genomic_DNA"/>
</dbReference>
<dbReference type="InterPro" id="IPR027417">
    <property type="entry name" value="P-loop_NTPase"/>
</dbReference>
<gene>
    <name evidence="2" type="primary">argK</name>
    <name evidence="2" type="ORF">PsAD2_00563</name>
</gene>
<dbReference type="Gene3D" id="3.40.50.300">
    <property type="entry name" value="P-loop containing nucleotide triphosphate hydrolases"/>
    <property type="match status" value="1"/>
</dbReference>
<dbReference type="AlphaFoldDB" id="A0A166ALH2"/>
<dbReference type="GO" id="GO:0005525">
    <property type="term" value="F:GTP binding"/>
    <property type="evidence" value="ECO:0007669"/>
    <property type="project" value="InterPro"/>
</dbReference>
<dbReference type="PANTHER" id="PTHR23408">
    <property type="entry name" value="METHYLMALONYL-COA MUTASE"/>
    <property type="match status" value="1"/>
</dbReference>
<dbReference type="STRING" id="989403.SAMN05421798_105186"/>
<dbReference type="Pfam" id="PF03308">
    <property type="entry name" value="MeaB"/>
    <property type="match status" value="1"/>
</dbReference>
<sequence>MSTFSKTVRSWPKSAPTCLEDLRVGGKSALARLLSAIESFEGHPQLTALLDEALQNPIAQVVALTGPPGVGKSTLTNAMISAYRSEGLSVGVIAVDPSSQVSGGSLLGDRTRLTTDPEDSQIFVRSMAARDRLGGLSEHAVAAVILMRAVMDRVIVESVGIGQSEADVALVADTCVLCIQPGSGDSLQFMKAGIMELPDIICVTKADMAKVASRARADVEGAMSLSARQRRWKVPVLMLSAIDGVGIDELITGCDEHFSVLKDGNHLAHQRSAQVKAWLTDQLKVQFGQQGVAVLLQDQEMRWDEAVKNPFGFKQETGEMFTAFLTDFSKQ</sequence>
<dbReference type="PANTHER" id="PTHR23408:SF3">
    <property type="entry name" value="METHYLMALONIC ACIDURIA TYPE A PROTEIN, MITOCHONDRIAL"/>
    <property type="match status" value="1"/>
</dbReference>
<dbReference type="GO" id="GO:0005737">
    <property type="term" value="C:cytoplasm"/>
    <property type="evidence" value="ECO:0007669"/>
    <property type="project" value="TreeGrafter"/>
</dbReference>
<comment type="caution">
    <text evidence="2">The sequence shown here is derived from an EMBL/GenBank/DDBJ whole genome shotgun (WGS) entry which is preliminary data.</text>
</comment>
<reference evidence="2 3" key="1">
    <citation type="journal article" date="2016" name="Front. Microbiol.">
        <title>Comparative Genomic Analysis Reveals a Diverse Repertoire of Genes Involved in Prokaryote-Eukaryote Interactions within the Pseudovibrio Genus.</title>
        <authorList>
            <person name="Romano S."/>
            <person name="Fernandez-Guerra A."/>
            <person name="Reen F.J."/>
            <person name="Glockner F.O."/>
            <person name="Crowley S.P."/>
            <person name="O'Sullivan O."/>
            <person name="Cotter P.D."/>
            <person name="Adams C."/>
            <person name="Dobson A.D."/>
            <person name="O'Gara F."/>
        </authorList>
    </citation>
    <scope>NUCLEOTIDE SEQUENCE [LARGE SCALE GENOMIC DNA]</scope>
    <source>
        <strain evidence="2 3">Ad2</strain>
    </source>
</reference>
<evidence type="ECO:0000256" key="1">
    <source>
        <dbReference type="ARBA" id="ARBA00009625"/>
    </source>
</evidence>
<evidence type="ECO:0000313" key="2">
    <source>
        <dbReference type="EMBL" id="KZL21272.1"/>
    </source>
</evidence>
<dbReference type="EC" id="3.6.-.-" evidence="2"/>